<comment type="caution">
    <text evidence="2">The sequence shown here is derived from an EMBL/GenBank/DDBJ whole genome shotgun (WGS) entry which is preliminary data.</text>
</comment>
<dbReference type="Proteomes" id="UP000092024">
    <property type="component" value="Unassembled WGS sequence"/>
</dbReference>
<dbReference type="Gene3D" id="3.40.630.30">
    <property type="match status" value="1"/>
</dbReference>
<dbReference type="RefSeq" id="WP_068685694.1">
    <property type="nucleotide sequence ID" value="NZ_LYPA01000069.1"/>
</dbReference>
<dbReference type="InterPro" id="IPR016181">
    <property type="entry name" value="Acyl_CoA_acyltransferase"/>
</dbReference>
<feature type="domain" description="N-acetyltransferase" evidence="1">
    <location>
        <begin position="120"/>
        <end position="184"/>
    </location>
</feature>
<reference evidence="2 3" key="1">
    <citation type="submission" date="2016-05" db="EMBL/GenBank/DDBJ databases">
        <title>Paenibacillus oryzae. sp. nov., isolated from the rice root.</title>
        <authorList>
            <person name="Zhang J."/>
            <person name="Zhang X."/>
        </authorList>
    </citation>
    <scope>NUCLEOTIDE SEQUENCE [LARGE SCALE GENOMIC DNA]</scope>
    <source>
        <strain evidence="2 3">1DrF-4</strain>
    </source>
</reference>
<protein>
    <recommendedName>
        <fullName evidence="1">N-acetyltransferase domain-containing protein</fullName>
    </recommendedName>
</protein>
<accession>A0A1A5YED6</accession>
<proteinExistence type="predicted"/>
<organism evidence="2 3">
    <name type="scientific">Paenibacillus oryzae</name>
    <dbReference type="NCBI Taxonomy" id="1844972"/>
    <lineage>
        <taxon>Bacteria</taxon>
        <taxon>Bacillati</taxon>
        <taxon>Bacillota</taxon>
        <taxon>Bacilli</taxon>
        <taxon>Bacillales</taxon>
        <taxon>Paenibacillaceae</taxon>
        <taxon>Paenibacillus</taxon>
    </lineage>
</organism>
<dbReference type="EMBL" id="LYPA01000069">
    <property type="protein sequence ID" value="OBR63765.1"/>
    <property type="molecule type" value="Genomic_DNA"/>
</dbReference>
<evidence type="ECO:0000313" key="3">
    <source>
        <dbReference type="Proteomes" id="UP000092024"/>
    </source>
</evidence>
<keyword evidence="3" id="KW-1185">Reference proteome</keyword>
<dbReference type="AlphaFoldDB" id="A0A1A5YED6"/>
<gene>
    <name evidence="2" type="ORF">A7K91_17770</name>
</gene>
<dbReference type="STRING" id="1844972.A7K91_17770"/>
<dbReference type="OrthoDB" id="3256225at2"/>
<evidence type="ECO:0000313" key="2">
    <source>
        <dbReference type="EMBL" id="OBR63765.1"/>
    </source>
</evidence>
<dbReference type="Pfam" id="PF13508">
    <property type="entry name" value="Acetyltransf_7"/>
    <property type="match status" value="1"/>
</dbReference>
<name>A0A1A5YED6_9BACL</name>
<dbReference type="GO" id="GO:0016747">
    <property type="term" value="F:acyltransferase activity, transferring groups other than amino-acyl groups"/>
    <property type="evidence" value="ECO:0007669"/>
    <property type="project" value="InterPro"/>
</dbReference>
<evidence type="ECO:0000259" key="1">
    <source>
        <dbReference type="Pfam" id="PF13508"/>
    </source>
</evidence>
<sequence length="230" mass="25878">MSMYRLAKKNELREIAALFTDSFMEYPLFSYILTSGKDYKNQLYQLNYTNTKSYFQQNSCFVGTLDGVIVSAVLLKKRGEAGPGFFQYLFNGGLALAARIGLKRINFILNTLDKMKTACSRYGNESWYVDSFAVAKGHQGKKLGSSLFHEFIFPFIRSNGGGRITLVTHTELNRKFYCKNGFEVFDEFSIGSEGSLMPNFSFQQVIGASGLDTPKRTDGDEFLSRASKSC</sequence>
<dbReference type="SUPFAM" id="SSF55729">
    <property type="entry name" value="Acyl-CoA N-acyltransferases (Nat)"/>
    <property type="match status" value="1"/>
</dbReference>
<dbReference type="InterPro" id="IPR000182">
    <property type="entry name" value="GNAT_dom"/>
</dbReference>
<dbReference type="CDD" id="cd04301">
    <property type="entry name" value="NAT_SF"/>
    <property type="match status" value="1"/>
</dbReference>